<organism evidence="1">
    <name type="scientific">marine sediment metagenome</name>
    <dbReference type="NCBI Taxonomy" id="412755"/>
    <lineage>
        <taxon>unclassified sequences</taxon>
        <taxon>metagenomes</taxon>
        <taxon>ecological metagenomes</taxon>
    </lineage>
</organism>
<gene>
    <name evidence="1" type="ORF">LCGC14_0372360</name>
</gene>
<protein>
    <submittedName>
        <fullName evidence="1">Uncharacterized protein</fullName>
    </submittedName>
</protein>
<name>A0A0F9T4T1_9ZZZZ</name>
<accession>A0A0F9T4T1</accession>
<reference evidence="1" key="1">
    <citation type="journal article" date="2015" name="Nature">
        <title>Complex archaea that bridge the gap between prokaryotes and eukaryotes.</title>
        <authorList>
            <person name="Spang A."/>
            <person name="Saw J.H."/>
            <person name="Jorgensen S.L."/>
            <person name="Zaremba-Niedzwiedzka K."/>
            <person name="Martijn J."/>
            <person name="Lind A.E."/>
            <person name="van Eijk R."/>
            <person name="Schleper C."/>
            <person name="Guy L."/>
            <person name="Ettema T.J."/>
        </authorList>
    </citation>
    <scope>NUCLEOTIDE SEQUENCE</scope>
</reference>
<comment type="caution">
    <text evidence="1">The sequence shown here is derived from an EMBL/GenBank/DDBJ whole genome shotgun (WGS) entry which is preliminary data.</text>
</comment>
<proteinExistence type="predicted"/>
<evidence type="ECO:0000313" key="1">
    <source>
        <dbReference type="EMBL" id="KKN76210.1"/>
    </source>
</evidence>
<dbReference type="EMBL" id="LAZR01000298">
    <property type="protein sequence ID" value="KKN76210.1"/>
    <property type="molecule type" value="Genomic_DNA"/>
</dbReference>
<sequence>MKVIIADSSNMILCNIYDDSIRIPIKGDYVCYRRNIGAQLIRQDLRAEEGIVEKVMLDYVQDIAIVTVKET</sequence>
<dbReference type="AlphaFoldDB" id="A0A0F9T4T1"/>